<dbReference type="AlphaFoldDB" id="A0A016U4D4"/>
<dbReference type="Proteomes" id="UP000024635">
    <property type="component" value="Unassembled WGS sequence"/>
</dbReference>
<name>A0A016U4D4_9BILA</name>
<proteinExistence type="predicted"/>
<gene>
    <name evidence="1" type="primary">Acey_s0057.g2782</name>
    <name evidence="1" type="ORF">Y032_0057g2782</name>
</gene>
<organism evidence="1 2">
    <name type="scientific">Ancylostoma ceylanicum</name>
    <dbReference type="NCBI Taxonomy" id="53326"/>
    <lineage>
        <taxon>Eukaryota</taxon>
        <taxon>Metazoa</taxon>
        <taxon>Ecdysozoa</taxon>
        <taxon>Nematoda</taxon>
        <taxon>Chromadorea</taxon>
        <taxon>Rhabditida</taxon>
        <taxon>Rhabditina</taxon>
        <taxon>Rhabditomorpha</taxon>
        <taxon>Strongyloidea</taxon>
        <taxon>Ancylostomatidae</taxon>
        <taxon>Ancylostomatinae</taxon>
        <taxon>Ancylostoma</taxon>
    </lineage>
</organism>
<evidence type="ECO:0000313" key="2">
    <source>
        <dbReference type="Proteomes" id="UP000024635"/>
    </source>
</evidence>
<accession>A0A016U4D4</accession>
<sequence length="134" mass="14370">MISRPQVAAILLKEYSTAIRRRWRRRPPVANVGDGGSPTSATDCEIPQSIGAVATVANIGDCRSPTLAIARRQHLRRRPLPHNRCAPASQSPATANRGAILLEDYSGSVSGPGLAASLQSQNPSIFSRRTVYLV</sequence>
<comment type="caution">
    <text evidence="1">The sequence shown here is derived from an EMBL/GenBank/DDBJ whole genome shotgun (WGS) entry which is preliminary data.</text>
</comment>
<reference evidence="2" key="1">
    <citation type="journal article" date="2015" name="Nat. Genet.">
        <title>The genome and transcriptome of the zoonotic hookworm Ancylostoma ceylanicum identify infection-specific gene families.</title>
        <authorList>
            <person name="Schwarz E.M."/>
            <person name="Hu Y."/>
            <person name="Antoshechkin I."/>
            <person name="Miller M.M."/>
            <person name="Sternberg P.W."/>
            <person name="Aroian R.V."/>
        </authorList>
    </citation>
    <scope>NUCLEOTIDE SEQUENCE</scope>
    <source>
        <strain evidence="2">HY135</strain>
    </source>
</reference>
<keyword evidence="2" id="KW-1185">Reference proteome</keyword>
<evidence type="ECO:0000313" key="1">
    <source>
        <dbReference type="EMBL" id="EYC10139.1"/>
    </source>
</evidence>
<protein>
    <submittedName>
        <fullName evidence="1">Uncharacterized protein</fullName>
    </submittedName>
</protein>
<dbReference type="EMBL" id="JARK01001393">
    <property type="protein sequence ID" value="EYC10139.1"/>
    <property type="molecule type" value="Genomic_DNA"/>
</dbReference>